<reference evidence="2" key="1">
    <citation type="journal article" date="2023" name="GigaByte">
        <title>Genome assembly of the bearded iris, Iris pallida Lam.</title>
        <authorList>
            <person name="Bruccoleri R.E."/>
            <person name="Oakeley E.J."/>
            <person name="Faust A.M.E."/>
            <person name="Altorfer M."/>
            <person name="Dessus-Babus S."/>
            <person name="Burckhardt D."/>
            <person name="Oertli M."/>
            <person name="Naumann U."/>
            <person name="Petersen F."/>
            <person name="Wong J."/>
        </authorList>
    </citation>
    <scope>NUCLEOTIDE SEQUENCE</scope>
    <source>
        <strain evidence="2">GSM-AAB239-AS_SAM_17_03QT</strain>
    </source>
</reference>
<feature type="transmembrane region" description="Helical" evidence="1">
    <location>
        <begin position="26"/>
        <end position="44"/>
    </location>
</feature>
<evidence type="ECO:0000313" key="2">
    <source>
        <dbReference type="EMBL" id="KAJ6821088.1"/>
    </source>
</evidence>
<gene>
    <name evidence="2" type="ORF">M6B38_395170</name>
</gene>
<organism evidence="2 3">
    <name type="scientific">Iris pallida</name>
    <name type="common">Sweet iris</name>
    <dbReference type="NCBI Taxonomy" id="29817"/>
    <lineage>
        <taxon>Eukaryota</taxon>
        <taxon>Viridiplantae</taxon>
        <taxon>Streptophyta</taxon>
        <taxon>Embryophyta</taxon>
        <taxon>Tracheophyta</taxon>
        <taxon>Spermatophyta</taxon>
        <taxon>Magnoliopsida</taxon>
        <taxon>Liliopsida</taxon>
        <taxon>Asparagales</taxon>
        <taxon>Iridaceae</taxon>
        <taxon>Iridoideae</taxon>
        <taxon>Irideae</taxon>
        <taxon>Iris</taxon>
    </lineage>
</organism>
<keyword evidence="3" id="KW-1185">Reference proteome</keyword>
<dbReference type="EMBL" id="JANAVB010025196">
    <property type="protein sequence ID" value="KAJ6821088.1"/>
    <property type="molecule type" value="Genomic_DNA"/>
</dbReference>
<evidence type="ECO:0008006" key="4">
    <source>
        <dbReference type="Google" id="ProtNLM"/>
    </source>
</evidence>
<dbReference type="Proteomes" id="UP001140949">
    <property type="component" value="Unassembled WGS sequence"/>
</dbReference>
<keyword evidence="1" id="KW-0472">Membrane</keyword>
<keyword evidence="1" id="KW-1133">Transmembrane helix</keyword>
<evidence type="ECO:0000313" key="3">
    <source>
        <dbReference type="Proteomes" id="UP001140949"/>
    </source>
</evidence>
<keyword evidence="1" id="KW-0812">Transmembrane</keyword>
<name>A0AAX6FYF6_IRIPA</name>
<proteinExistence type="predicted"/>
<sequence length="45" mass="5429">MNPAKCKRYRPARTLRQLAKMRIGPLYETCYFNIYFCLHLISIFS</sequence>
<comment type="caution">
    <text evidence="2">The sequence shown here is derived from an EMBL/GenBank/DDBJ whole genome shotgun (WGS) entry which is preliminary data.</text>
</comment>
<reference evidence="2" key="2">
    <citation type="submission" date="2023-04" db="EMBL/GenBank/DDBJ databases">
        <authorList>
            <person name="Bruccoleri R.E."/>
            <person name="Oakeley E.J."/>
            <person name="Faust A.-M."/>
            <person name="Dessus-Babus S."/>
            <person name="Altorfer M."/>
            <person name="Burckhardt D."/>
            <person name="Oertli M."/>
            <person name="Naumann U."/>
            <person name="Petersen F."/>
            <person name="Wong J."/>
        </authorList>
    </citation>
    <scope>NUCLEOTIDE SEQUENCE</scope>
    <source>
        <strain evidence="2">GSM-AAB239-AS_SAM_17_03QT</strain>
        <tissue evidence="2">Leaf</tissue>
    </source>
</reference>
<evidence type="ECO:0000256" key="1">
    <source>
        <dbReference type="SAM" id="Phobius"/>
    </source>
</evidence>
<protein>
    <recommendedName>
        <fullName evidence="4">Ribosomal protein L16</fullName>
    </recommendedName>
</protein>
<dbReference type="AlphaFoldDB" id="A0AAX6FYF6"/>
<accession>A0AAX6FYF6</accession>